<keyword evidence="1" id="KW-0472">Membrane</keyword>
<dbReference type="Proteomes" id="UP000194236">
    <property type="component" value="Unassembled WGS sequence"/>
</dbReference>
<accession>A0A1Y3BDX5</accession>
<keyword evidence="1" id="KW-1133">Transmembrane helix</keyword>
<feature type="non-terminal residue" evidence="2">
    <location>
        <position position="144"/>
    </location>
</feature>
<feature type="transmembrane region" description="Helical" evidence="1">
    <location>
        <begin position="89"/>
        <end position="112"/>
    </location>
</feature>
<reference evidence="2 3" key="1">
    <citation type="submission" date="2017-03" db="EMBL/GenBank/DDBJ databases">
        <title>Genome Survey of Euroglyphus maynei.</title>
        <authorList>
            <person name="Arlian L.G."/>
            <person name="Morgan M.S."/>
            <person name="Rider S.D."/>
        </authorList>
    </citation>
    <scope>NUCLEOTIDE SEQUENCE [LARGE SCALE GENOMIC DNA]</scope>
    <source>
        <strain evidence="2">Arlian Lab</strain>
        <tissue evidence="2">Whole body</tissue>
    </source>
</reference>
<dbReference type="EMBL" id="MUJZ01029516">
    <property type="protein sequence ID" value="OTF78098.1"/>
    <property type="molecule type" value="Genomic_DNA"/>
</dbReference>
<protein>
    <submittedName>
        <fullName evidence="2">Uncharacterized protein</fullName>
    </submittedName>
</protein>
<keyword evidence="3" id="KW-1185">Reference proteome</keyword>
<name>A0A1Y3BDX5_EURMA</name>
<proteinExistence type="predicted"/>
<dbReference type="AlphaFoldDB" id="A0A1Y3BDX5"/>
<keyword evidence="1" id="KW-0812">Transmembrane</keyword>
<evidence type="ECO:0000256" key="1">
    <source>
        <dbReference type="SAM" id="Phobius"/>
    </source>
</evidence>
<dbReference type="OrthoDB" id="66620at2759"/>
<evidence type="ECO:0000313" key="2">
    <source>
        <dbReference type="EMBL" id="OTF78098.1"/>
    </source>
</evidence>
<sequence length="144" mass="16631">MSLFLRESGVIIQSGIQTPIERLIKIASKPNELTVRVANRVFSTRDDILQLAKKYGVLLESGIPPRLLPISFVNIWHLFQRSLVHKYRYYWKSILFEYWALIAAIILLVLLFDKGIGEPDSCYEPIDSRMITKNITKDRIVGPK</sequence>
<evidence type="ECO:0000313" key="3">
    <source>
        <dbReference type="Proteomes" id="UP000194236"/>
    </source>
</evidence>
<organism evidence="2 3">
    <name type="scientific">Euroglyphus maynei</name>
    <name type="common">Mayne's house dust mite</name>
    <dbReference type="NCBI Taxonomy" id="6958"/>
    <lineage>
        <taxon>Eukaryota</taxon>
        <taxon>Metazoa</taxon>
        <taxon>Ecdysozoa</taxon>
        <taxon>Arthropoda</taxon>
        <taxon>Chelicerata</taxon>
        <taxon>Arachnida</taxon>
        <taxon>Acari</taxon>
        <taxon>Acariformes</taxon>
        <taxon>Sarcoptiformes</taxon>
        <taxon>Astigmata</taxon>
        <taxon>Psoroptidia</taxon>
        <taxon>Analgoidea</taxon>
        <taxon>Pyroglyphidae</taxon>
        <taxon>Pyroglyphinae</taxon>
        <taxon>Euroglyphus</taxon>
    </lineage>
</organism>
<comment type="caution">
    <text evidence="2">The sequence shown here is derived from an EMBL/GenBank/DDBJ whole genome shotgun (WGS) entry which is preliminary data.</text>
</comment>
<gene>
    <name evidence="2" type="ORF">BLA29_012349</name>
</gene>